<protein>
    <submittedName>
        <fullName evidence="1">Uncharacterized protein</fullName>
    </submittedName>
</protein>
<proteinExistence type="predicted"/>
<evidence type="ECO:0000313" key="1">
    <source>
        <dbReference type="EMBL" id="CRY95220.1"/>
    </source>
</evidence>
<dbReference type="EMBL" id="LN853183">
    <property type="protein sequence ID" value="CRY95220.1"/>
    <property type="molecule type" value="Genomic_DNA"/>
</dbReference>
<reference evidence="1" key="1">
    <citation type="submission" date="2015-06" db="EMBL/GenBank/DDBJ databases">
        <authorList>
            <person name="Joergensen T."/>
        </authorList>
    </citation>
    <scope>NUCLEOTIDE SEQUENCE</scope>
    <source>
        <strain evidence="1">RGRH0550</strain>
    </source>
</reference>
<dbReference type="AlphaFoldDB" id="A0A0H5Q1D5"/>
<organism evidence="1">
    <name type="scientific">uncultured prokaryote</name>
    <dbReference type="NCBI Taxonomy" id="198431"/>
    <lineage>
        <taxon>unclassified sequences</taxon>
        <taxon>environmental samples</taxon>
    </lineage>
</organism>
<name>A0A0H5Q1D5_9ZZZZ</name>
<accession>A0A0H5Q1D5</accession>
<reference evidence="1" key="2">
    <citation type="submission" date="2015-07" db="EMBL/GenBank/DDBJ databases">
        <title>Plasmids, circular viruses and viroids from rat gut.</title>
        <authorList>
            <person name="Jorgensen T.J."/>
            <person name="Hansen M.A."/>
            <person name="Xu Z."/>
            <person name="Tabak M.A."/>
            <person name="Sorensen S.J."/>
            <person name="Hansen L.H."/>
        </authorList>
    </citation>
    <scope>NUCLEOTIDE SEQUENCE</scope>
    <source>
        <strain evidence="1">RGRH0550</strain>
    </source>
</reference>
<sequence>MANRWQMVLYGQFAAGEWDGEIATMSFSGTCKDTGGYTPPVINEALPEFAAVPSGGTDTTTHMNVTFGSSGIGAWTEANQKLALELGWTFMDAVDVYQVDDFRWTEVRLSAIEADGSVVNGATVGALTSVIPGTATTLTLPPQTAVVCSHRTGGRGPRNRGRNYLPLHTTGGLTTDALVLAALKTNLNNYTKNFVQGIQAITGWNCAVVSATHQTYSDITAVSVGDEIDTQRRRRNERRETYQTLNL</sequence>